<evidence type="ECO:0000256" key="4">
    <source>
        <dbReference type="ARBA" id="ARBA00022452"/>
    </source>
</evidence>
<dbReference type="SUPFAM" id="SSF56954">
    <property type="entry name" value="Outer membrane efflux proteins (OEP)"/>
    <property type="match status" value="1"/>
</dbReference>
<evidence type="ECO:0000256" key="6">
    <source>
        <dbReference type="ARBA" id="ARBA00023136"/>
    </source>
</evidence>
<evidence type="ECO:0000256" key="3">
    <source>
        <dbReference type="ARBA" id="ARBA00022448"/>
    </source>
</evidence>
<evidence type="ECO:0000256" key="1">
    <source>
        <dbReference type="ARBA" id="ARBA00004442"/>
    </source>
</evidence>
<dbReference type="Gene3D" id="1.20.1600.10">
    <property type="entry name" value="Outer membrane efflux proteins (OEP)"/>
    <property type="match status" value="1"/>
</dbReference>
<keyword evidence="4" id="KW-1134">Transmembrane beta strand</keyword>
<keyword evidence="8" id="KW-0732">Signal</keyword>
<dbReference type="InterPro" id="IPR010130">
    <property type="entry name" value="T1SS_OMP_TolC"/>
</dbReference>
<keyword evidence="3" id="KW-0813">Transport</keyword>
<evidence type="ECO:0000256" key="2">
    <source>
        <dbReference type="ARBA" id="ARBA00007613"/>
    </source>
</evidence>
<keyword evidence="5" id="KW-0812">Transmembrane</keyword>
<feature type="signal peptide" evidence="8">
    <location>
        <begin position="1"/>
        <end position="19"/>
    </location>
</feature>
<evidence type="ECO:0000256" key="8">
    <source>
        <dbReference type="SAM" id="SignalP"/>
    </source>
</evidence>
<proteinExistence type="inferred from homology"/>
<evidence type="ECO:0000313" key="10">
    <source>
        <dbReference type="Proteomes" id="UP001548590"/>
    </source>
</evidence>
<dbReference type="EMBL" id="JBEWLZ010000002">
    <property type="protein sequence ID" value="MET1489214.1"/>
    <property type="molecule type" value="Genomic_DNA"/>
</dbReference>
<reference evidence="9 10" key="1">
    <citation type="submission" date="2024-07" db="EMBL/GenBank/DDBJ databases">
        <title>Uliginosibacterium paludis KCTC:42655.</title>
        <authorList>
            <person name="Kim M.K."/>
        </authorList>
    </citation>
    <scope>NUCLEOTIDE SEQUENCE [LARGE SCALE GENOMIC DNA]</scope>
    <source>
        <strain evidence="9 10">KCTC 42655</strain>
    </source>
</reference>
<evidence type="ECO:0000256" key="7">
    <source>
        <dbReference type="ARBA" id="ARBA00023237"/>
    </source>
</evidence>
<accession>A0ABV2CMU2</accession>
<dbReference type="Pfam" id="PF02321">
    <property type="entry name" value="OEP"/>
    <property type="match status" value="2"/>
</dbReference>
<feature type="chain" id="PRO_5046082442" evidence="8">
    <location>
        <begin position="20"/>
        <end position="436"/>
    </location>
</feature>
<comment type="similarity">
    <text evidence="2">Belongs to the outer membrane factor (OMF) (TC 1.B.17) family.</text>
</comment>
<dbReference type="RefSeq" id="WP_345924400.1">
    <property type="nucleotide sequence ID" value="NZ_JBDIVF010000001.1"/>
</dbReference>
<name>A0ABV2CMU2_9RHOO</name>
<comment type="subcellular location">
    <subcellularLocation>
        <location evidence="1">Cell outer membrane</location>
    </subcellularLocation>
</comment>
<evidence type="ECO:0000313" key="9">
    <source>
        <dbReference type="EMBL" id="MET1489214.1"/>
    </source>
</evidence>
<dbReference type="InterPro" id="IPR051906">
    <property type="entry name" value="TolC-like"/>
</dbReference>
<keyword evidence="7" id="KW-0998">Cell outer membrane</keyword>
<sequence>MKRLALSVWVACSATLAQATDLLGIYNDARVNDTKFASARLQREATLEKLPQGRAGLLPALTLNASSTYNNLDAALPTERQYRYNANSYSLQLTQPLFRPQNWIAWEQGQLSAQLGEVQYTAAAMDLIVRVTQAYFDLLNAQDVLNTVTQLRTAANEQLELSKKSFEVGTVTVTDVNDAQSRFDIAAAQEIAAQNDVNVKREALRVLTGKEPPVLSGLRTGVNLPLPQPADVGEWARAAEDGNTDVMAQQLNAEIASREVQRARAAHLPTVDLVGTVGRSHVFGSTSSQSESEYRNWQVGVQASLPIFQGGSTQSKVREASALAEKARSDLETSKRTAAQTARQTFLGVTSGVAQVRGYEAAVKSSTSALESNKLGYQVGVKINKDVLDAQTQLATTRQQLAKARYDTIMAQVKLRQAVGTLSLKDLEEINALLEK</sequence>
<gene>
    <name evidence="9" type="ORF">ABVT11_05215</name>
</gene>
<dbReference type="NCBIfam" id="TIGR01844">
    <property type="entry name" value="type_I_sec_TolC"/>
    <property type="match status" value="1"/>
</dbReference>
<keyword evidence="10" id="KW-1185">Reference proteome</keyword>
<organism evidence="9 10">
    <name type="scientific">Uliginosibacterium paludis</name>
    <dbReference type="NCBI Taxonomy" id="1615952"/>
    <lineage>
        <taxon>Bacteria</taxon>
        <taxon>Pseudomonadati</taxon>
        <taxon>Pseudomonadota</taxon>
        <taxon>Betaproteobacteria</taxon>
        <taxon>Rhodocyclales</taxon>
        <taxon>Zoogloeaceae</taxon>
        <taxon>Uliginosibacterium</taxon>
    </lineage>
</organism>
<protein>
    <submittedName>
        <fullName evidence="9">TolC family outer membrane protein</fullName>
    </submittedName>
</protein>
<dbReference type="PANTHER" id="PTHR30026">
    <property type="entry name" value="OUTER MEMBRANE PROTEIN TOLC"/>
    <property type="match status" value="1"/>
</dbReference>
<keyword evidence="6" id="KW-0472">Membrane</keyword>
<dbReference type="InterPro" id="IPR003423">
    <property type="entry name" value="OMP_efflux"/>
</dbReference>
<evidence type="ECO:0000256" key="5">
    <source>
        <dbReference type="ARBA" id="ARBA00022692"/>
    </source>
</evidence>
<dbReference type="PANTHER" id="PTHR30026:SF20">
    <property type="entry name" value="OUTER MEMBRANE PROTEIN TOLC"/>
    <property type="match status" value="1"/>
</dbReference>
<comment type="caution">
    <text evidence="9">The sequence shown here is derived from an EMBL/GenBank/DDBJ whole genome shotgun (WGS) entry which is preliminary data.</text>
</comment>
<dbReference type="Proteomes" id="UP001548590">
    <property type="component" value="Unassembled WGS sequence"/>
</dbReference>